<dbReference type="Gene3D" id="3.40.1190.20">
    <property type="match status" value="1"/>
</dbReference>
<dbReference type="OrthoDB" id="9788681at2"/>
<dbReference type="PROSITE" id="PS00583">
    <property type="entry name" value="PFKB_KINASES_1"/>
    <property type="match status" value="1"/>
</dbReference>
<proteinExistence type="predicted"/>
<dbReference type="SUPFAM" id="SSF53613">
    <property type="entry name" value="Ribokinase-like"/>
    <property type="match status" value="1"/>
</dbReference>
<evidence type="ECO:0000259" key="3">
    <source>
        <dbReference type="Pfam" id="PF00294"/>
    </source>
</evidence>
<dbReference type="PANTHER" id="PTHR10584">
    <property type="entry name" value="SUGAR KINASE"/>
    <property type="match status" value="1"/>
</dbReference>
<gene>
    <name evidence="4" type="ORF">Bccel_3503</name>
</gene>
<keyword evidence="2 4" id="KW-0418">Kinase</keyword>
<evidence type="ECO:0000256" key="1">
    <source>
        <dbReference type="ARBA" id="ARBA00022679"/>
    </source>
</evidence>
<feature type="domain" description="Carbohydrate kinase PfkB" evidence="3">
    <location>
        <begin position="33"/>
        <end position="293"/>
    </location>
</feature>
<dbReference type="GO" id="GO:0004001">
    <property type="term" value="F:adenosine kinase activity"/>
    <property type="evidence" value="ECO:0007669"/>
    <property type="project" value="UniProtKB-EC"/>
</dbReference>
<dbReference type="PROSITE" id="PS00584">
    <property type="entry name" value="PFKB_KINASES_2"/>
    <property type="match status" value="1"/>
</dbReference>
<dbReference type="InterPro" id="IPR011611">
    <property type="entry name" value="PfkB_dom"/>
</dbReference>
<reference evidence="5" key="1">
    <citation type="submission" date="2015-07" db="EMBL/GenBank/DDBJ databases">
        <title>Near-Complete Genome Sequence of the Cellulolytic Bacterium Bacteroides (Pseudobacteroides) cellulosolvens ATCC 35603.</title>
        <authorList>
            <person name="Dassa B."/>
            <person name="Utturkar S.M."/>
            <person name="Klingeman D.M."/>
            <person name="Hurt R.A."/>
            <person name="Keller M."/>
            <person name="Xu J."/>
            <person name="Reddy Y.H.K."/>
            <person name="Borovok I."/>
            <person name="Grinberg I.R."/>
            <person name="Lamed R."/>
            <person name="Zhivin O."/>
            <person name="Bayer E.A."/>
            <person name="Brown S.D."/>
        </authorList>
    </citation>
    <scope>NUCLEOTIDE SEQUENCE [LARGE SCALE GENOMIC DNA]</scope>
    <source>
        <strain evidence="5">DSM 2933</strain>
    </source>
</reference>
<dbReference type="AlphaFoldDB" id="A0A0L6JR21"/>
<dbReference type="eggNOG" id="COG0524">
    <property type="taxonomic scope" value="Bacteria"/>
</dbReference>
<dbReference type="RefSeq" id="WP_036944645.1">
    <property type="nucleotide sequence ID" value="NZ_JQKC01000033.1"/>
</dbReference>
<protein>
    <submittedName>
        <fullName evidence="4">Adenosine kinase</fullName>
        <ecNumber evidence="4">2.7.1.20</ecNumber>
    </submittedName>
</protein>
<dbReference type="CDD" id="cd01942">
    <property type="entry name" value="ribokinase_group_A"/>
    <property type="match status" value="1"/>
</dbReference>
<comment type="caution">
    <text evidence="4">The sequence shown here is derived from an EMBL/GenBank/DDBJ whole genome shotgun (WGS) entry which is preliminary data.</text>
</comment>
<dbReference type="PANTHER" id="PTHR10584:SF166">
    <property type="entry name" value="RIBOKINASE"/>
    <property type="match status" value="1"/>
</dbReference>
<keyword evidence="1 4" id="KW-0808">Transferase</keyword>
<evidence type="ECO:0000256" key="2">
    <source>
        <dbReference type="ARBA" id="ARBA00022777"/>
    </source>
</evidence>
<organism evidence="4 5">
    <name type="scientific">Pseudobacteroides cellulosolvens ATCC 35603 = DSM 2933</name>
    <dbReference type="NCBI Taxonomy" id="398512"/>
    <lineage>
        <taxon>Bacteria</taxon>
        <taxon>Bacillati</taxon>
        <taxon>Bacillota</taxon>
        <taxon>Clostridia</taxon>
        <taxon>Eubacteriales</taxon>
        <taxon>Oscillospiraceae</taxon>
        <taxon>Pseudobacteroides</taxon>
    </lineage>
</organism>
<evidence type="ECO:0000313" key="4">
    <source>
        <dbReference type="EMBL" id="KNY28229.1"/>
    </source>
</evidence>
<name>A0A0L6JR21_9FIRM</name>
<sequence length="312" mass="34382">MGKVLVCGSIAYDNIMDFPGLFKEQILPDKIHSLNVSFLVKSMKRVKGGTAPNIAYSLSLLGEKPMILGTAGKDFYEYRDWLDKNGVDTSHIKIAEDDYTATCYITTDNVNNQITGFYPGAMALDPQLSLKDMDLTGISLVIIAPTEPEAMTKWTTECQQLGISYIYDPGMQIPRLSPKDLKDGILGAKIAIFNEYEYDLMKEKTGLSKDQILGSVDILIVTMGEKGSLISGRNQMVQVSVAKPKRVVDPTGAGDAFRAGLIKGYLEGSSLEKMGRYASVSAVFAVEHKGATEHHYTIDEYKARYKENYGEV</sequence>
<dbReference type="Pfam" id="PF00294">
    <property type="entry name" value="PfkB"/>
    <property type="match status" value="1"/>
</dbReference>
<dbReference type="STRING" id="398512.Bccel_3503"/>
<evidence type="ECO:0000313" key="5">
    <source>
        <dbReference type="Proteomes" id="UP000036923"/>
    </source>
</evidence>
<dbReference type="Proteomes" id="UP000036923">
    <property type="component" value="Unassembled WGS sequence"/>
</dbReference>
<accession>A0A0L6JR21</accession>
<dbReference type="InterPro" id="IPR029056">
    <property type="entry name" value="Ribokinase-like"/>
</dbReference>
<dbReference type="EC" id="2.7.1.20" evidence="4"/>
<dbReference type="InterPro" id="IPR002173">
    <property type="entry name" value="Carboh/pur_kinase_PfkB_CS"/>
</dbReference>
<dbReference type="EMBL" id="LGTC01000001">
    <property type="protein sequence ID" value="KNY28229.1"/>
    <property type="molecule type" value="Genomic_DNA"/>
</dbReference>
<keyword evidence="5" id="KW-1185">Reference proteome</keyword>